<dbReference type="PANTHER" id="PTHR25464">
    <property type="entry name" value="TRIPARTITE MOTIF-CONTAINING PROTEIN 2-LIKE PROTEIN"/>
    <property type="match status" value="1"/>
</dbReference>
<dbReference type="RefSeq" id="XP_034246156.1">
    <property type="nucleotide sequence ID" value="XM_034390265.1"/>
</dbReference>
<dbReference type="KEGG" id="tpal:117648078"/>
<sequence length="234" mass="25785">MECQVCMLAFDDRKHRPKVLPCGHSYCLCCLKQLRSRRCPVDSKVFEAAPDDLLDNFIVLEATNKPVETAAPRFWCLRCKRDATHRCEEEHPVCSLKKARAMDAAPLLEALQEGEAAVAELRDTLDDVVRELGDFRDELEQERTSLASARERLQDALTAAAHGAAWEQVKQAAVLSGLSRTAARLVADLGDPGAACSLQVRRGADGGVAWRGEVLPAETPRRDCCCAVWLAVED</sequence>
<evidence type="ECO:0000313" key="13">
    <source>
        <dbReference type="RefSeq" id="XP_034246155.1"/>
    </source>
</evidence>
<dbReference type="RefSeq" id="XP_034246164.1">
    <property type="nucleotide sequence ID" value="XM_034390273.1"/>
</dbReference>
<evidence type="ECO:0000256" key="5">
    <source>
        <dbReference type="SAM" id="Coils"/>
    </source>
</evidence>
<proteinExistence type="predicted"/>
<dbReference type="Gene3D" id="3.30.40.10">
    <property type="entry name" value="Zinc/RING finger domain, C3HC4 (zinc finger)"/>
    <property type="match status" value="1"/>
</dbReference>
<dbReference type="RefSeq" id="XP_034246161.1">
    <property type="nucleotide sequence ID" value="XM_034390270.1"/>
</dbReference>
<keyword evidence="1" id="KW-0479">Metal-binding</keyword>
<dbReference type="RefSeq" id="XP_034246153.1">
    <property type="nucleotide sequence ID" value="XM_034390262.1"/>
</dbReference>
<evidence type="ECO:0000313" key="16">
    <source>
        <dbReference type="RefSeq" id="XP_034246159.1"/>
    </source>
</evidence>
<protein>
    <submittedName>
        <fullName evidence="8 9">E3 ubiquitin-protein ligase TRIM32-like</fullName>
    </submittedName>
</protein>
<dbReference type="AlphaFoldDB" id="A0A6P8Z131"/>
<dbReference type="RefSeq" id="XP_034246150.1">
    <property type="nucleotide sequence ID" value="XM_034390259.1"/>
</dbReference>
<dbReference type="RefSeq" id="XP_034246162.1">
    <property type="nucleotide sequence ID" value="XM_034390271.1"/>
</dbReference>
<evidence type="ECO:0000313" key="18">
    <source>
        <dbReference type="RefSeq" id="XP_034246161.1"/>
    </source>
</evidence>
<dbReference type="RefSeq" id="XP_034246152.1">
    <property type="nucleotide sequence ID" value="XM_034390261.1"/>
</dbReference>
<keyword evidence="5" id="KW-0175">Coiled coil</keyword>
<dbReference type="SUPFAM" id="SSF57850">
    <property type="entry name" value="RING/U-box"/>
    <property type="match status" value="1"/>
</dbReference>
<evidence type="ECO:0000313" key="20">
    <source>
        <dbReference type="RefSeq" id="XP_034246163.1"/>
    </source>
</evidence>
<dbReference type="RefSeq" id="XP_034246166.1">
    <property type="nucleotide sequence ID" value="XM_034390275.1"/>
</dbReference>
<keyword evidence="3" id="KW-0862">Zinc</keyword>
<reference evidence="8 9" key="1">
    <citation type="submission" date="2025-04" db="UniProtKB">
        <authorList>
            <consortium name="RefSeq"/>
        </authorList>
    </citation>
    <scope>IDENTIFICATION</scope>
    <source>
        <tissue evidence="8 9">Total insect</tissue>
    </source>
</reference>
<dbReference type="RefSeq" id="XP_034246167.1">
    <property type="nucleotide sequence ID" value="XM_034390276.1"/>
</dbReference>
<evidence type="ECO:0000313" key="15">
    <source>
        <dbReference type="RefSeq" id="XP_034246157.1"/>
    </source>
</evidence>
<evidence type="ECO:0000256" key="4">
    <source>
        <dbReference type="PROSITE-ProRule" id="PRU00175"/>
    </source>
</evidence>
<evidence type="ECO:0000313" key="17">
    <source>
        <dbReference type="RefSeq" id="XP_034246160.1"/>
    </source>
</evidence>
<gene>
    <name evidence="8 9 10 11 12 13 14 15 16 17 18 19 20 21 22 23 24" type="primary">LOC117648078</name>
</gene>
<feature type="domain" description="RING-type" evidence="6">
    <location>
        <begin position="3"/>
        <end position="43"/>
    </location>
</feature>
<keyword evidence="2 4" id="KW-0863">Zinc-finger</keyword>
<dbReference type="RefSeq" id="XP_034246165.1">
    <property type="nucleotide sequence ID" value="XM_034390274.1"/>
</dbReference>
<dbReference type="RefSeq" id="XP_034246151.1">
    <property type="nucleotide sequence ID" value="XM_034390260.1"/>
</dbReference>
<dbReference type="PANTHER" id="PTHR25464:SF2">
    <property type="entry name" value="RING-TYPE DOMAIN-CONTAINING PROTEIN"/>
    <property type="match status" value="1"/>
</dbReference>
<dbReference type="RefSeq" id="XP_034246163.1">
    <property type="nucleotide sequence ID" value="XM_034390272.1"/>
</dbReference>
<feature type="coiled-coil region" evidence="5">
    <location>
        <begin position="111"/>
        <end position="159"/>
    </location>
</feature>
<organism evidence="20">
    <name type="scientific">Thrips palmi</name>
    <name type="common">Melon thrips</name>
    <dbReference type="NCBI Taxonomy" id="161013"/>
    <lineage>
        <taxon>Eukaryota</taxon>
        <taxon>Metazoa</taxon>
        <taxon>Ecdysozoa</taxon>
        <taxon>Arthropoda</taxon>
        <taxon>Hexapoda</taxon>
        <taxon>Insecta</taxon>
        <taxon>Pterygota</taxon>
        <taxon>Neoptera</taxon>
        <taxon>Paraneoptera</taxon>
        <taxon>Thysanoptera</taxon>
        <taxon>Terebrantia</taxon>
        <taxon>Thripoidea</taxon>
        <taxon>Thripidae</taxon>
        <taxon>Thrips</taxon>
    </lineage>
</organism>
<dbReference type="PROSITE" id="PS00518">
    <property type="entry name" value="ZF_RING_1"/>
    <property type="match status" value="1"/>
</dbReference>
<dbReference type="RefSeq" id="XP_034246159.1">
    <property type="nucleotide sequence ID" value="XM_034390268.1"/>
</dbReference>
<evidence type="ECO:0000313" key="7">
    <source>
        <dbReference type="Proteomes" id="UP000515158"/>
    </source>
</evidence>
<dbReference type="RefSeq" id="XP_034246155.1">
    <property type="nucleotide sequence ID" value="XM_034390264.1"/>
</dbReference>
<evidence type="ECO:0000256" key="1">
    <source>
        <dbReference type="ARBA" id="ARBA00022723"/>
    </source>
</evidence>
<dbReference type="PROSITE" id="PS50089">
    <property type="entry name" value="ZF_RING_2"/>
    <property type="match status" value="1"/>
</dbReference>
<evidence type="ECO:0000259" key="6">
    <source>
        <dbReference type="PROSITE" id="PS50089"/>
    </source>
</evidence>
<dbReference type="GO" id="GO:0008270">
    <property type="term" value="F:zinc ion binding"/>
    <property type="evidence" value="ECO:0007669"/>
    <property type="project" value="UniProtKB-KW"/>
</dbReference>
<dbReference type="InterPro" id="IPR001841">
    <property type="entry name" value="Znf_RING"/>
</dbReference>
<evidence type="ECO:0000313" key="14">
    <source>
        <dbReference type="RefSeq" id="XP_034246156.1"/>
    </source>
</evidence>
<evidence type="ECO:0000256" key="3">
    <source>
        <dbReference type="ARBA" id="ARBA00022833"/>
    </source>
</evidence>
<evidence type="ECO:0000256" key="2">
    <source>
        <dbReference type="ARBA" id="ARBA00022771"/>
    </source>
</evidence>
<evidence type="ECO:0000313" key="9">
    <source>
        <dbReference type="RefSeq" id="XP_034246151.1"/>
    </source>
</evidence>
<dbReference type="GeneID" id="117648078"/>
<dbReference type="Proteomes" id="UP000515158">
    <property type="component" value="Unplaced"/>
</dbReference>
<evidence type="ECO:0000313" key="22">
    <source>
        <dbReference type="RefSeq" id="XP_034246165.1"/>
    </source>
</evidence>
<dbReference type="RefSeq" id="XP_034246154.1">
    <property type="nucleotide sequence ID" value="XM_034390263.1"/>
</dbReference>
<dbReference type="InterPro" id="IPR013083">
    <property type="entry name" value="Znf_RING/FYVE/PHD"/>
</dbReference>
<evidence type="ECO:0000313" key="12">
    <source>
        <dbReference type="RefSeq" id="XP_034246154.1"/>
    </source>
</evidence>
<evidence type="ECO:0000313" key="8">
    <source>
        <dbReference type="RefSeq" id="XP_034246150.1"/>
    </source>
</evidence>
<keyword evidence="7" id="KW-1185">Reference proteome</keyword>
<dbReference type="SMART" id="SM00184">
    <property type="entry name" value="RING"/>
    <property type="match status" value="1"/>
</dbReference>
<evidence type="ECO:0000313" key="21">
    <source>
        <dbReference type="RefSeq" id="XP_034246164.1"/>
    </source>
</evidence>
<evidence type="ECO:0000313" key="19">
    <source>
        <dbReference type="RefSeq" id="XP_034246162.1"/>
    </source>
</evidence>
<evidence type="ECO:0000313" key="11">
    <source>
        <dbReference type="RefSeq" id="XP_034246153.1"/>
    </source>
</evidence>
<dbReference type="OrthoDB" id="6366364at2759"/>
<dbReference type="RefSeq" id="XP_034246160.1">
    <property type="nucleotide sequence ID" value="XM_034390269.1"/>
</dbReference>
<evidence type="ECO:0000313" key="23">
    <source>
        <dbReference type="RefSeq" id="XP_034246166.1"/>
    </source>
</evidence>
<dbReference type="InterPro" id="IPR017907">
    <property type="entry name" value="Znf_RING_CS"/>
</dbReference>
<name>A0A6P8Z131_THRPL</name>
<accession>A0A6P8Z131</accession>
<evidence type="ECO:0000313" key="10">
    <source>
        <dbReference type="RefSeq" id="XP_034246152.1"/>
    </source>
</evidence>
<dbReference type="RefSeq" id="XP_034246157.1">
    <property type="nucleotide sequence ID" value="XM_034390266.1"/>
</dbReference>
<evidence type="ECO:0000313" key="24">
    <source>
        <dbReference type="RefSeq" id="XP_034246167.1"/>
    </source>
</evidence>